<proteinExistence type="predicted"/>
<reference evidence="1" key="1">
    <citation type="journal article" date="2023" name="G3 (Bethesda)">
        <title>A reference genome for the long-term kleptoplast-retaining sea slug Elysia crispata morphotype clarki.</title>
        <authorList>
            <person name="Eastman K.E."/>
            <person name="Pendleton A.L."/>
            <person name="Shaikh M.A."/>
            <person name="Suttiyut T."/>
            <person name="Ogas R."/>
            <person name="Tomko P."/>
            <person name="Gavelis G."/>
            <person name="Widhalm J.R."/>
            <person name="Wisecaver J.H."/>
        </authorList>
    </citation>
    <scope>NUCLEOTIDE SEQUENCE</scope>
    <source>
        <strain evidence="1">ECLA1</strain>
    </source>
</reference>
<gene>
    <name evidence="1" type="ORF">RRG08_026252</name>
</gene>
<comment type="caution">
    <text evidence="1">The sequence shown here is derived from an EMBL/GenBank/DDBJ whole genome shotgun (WGS) entry which is preliminary data.</text>
</comment>
<dbReference type="EMBL" id="JAWDGP010004277">
    <property type="protein sequence ID" value="KAK3765781.1"/>
    <property type="molecule type" value="Genomic_DNA"/>
</dbReference>
<dbReference type="Proteomes" id="UP001283361">
    <property type="component" value="Unassembled WGS sequence"/>
</dbReference>
<organism evidence="1 2">
    <name type="scientific">Elysia crispata</name>
    <name type="common">lettuce slug</name>
    <dbReference type="NCBI Taxonomy" id="231223"/>
    <lineage>
        <taxon>Eukaryota</taxon>
        <taxon>Metazoa</taxon>
        <taxon>Spiralia</taxon>
        <taxon>Lophotrochozoa</taxon>
        <taxon>Mollusca</taxon>
        <taxon>Gastropoda</taxon>
        <taxon>Heterobranchia</taxon>
        <taxon>Euthyneura</taxon>
        <taxon>Panpulmonata</taxon>
        <taxon>Sacoglossa</taxon>
        <taxon>Placobranchoidea</taxon>
        <taxon>Plakobranchidae</taxon>
        <taxon>Elysia</taxon>
    </lineage>
</organism>
<sequence length="116" mass="13146">MRLQSLSSANRGDVTSFPLKHRGMCSLGVTLCSEPLKNNNYWQKLSKSLQAAGFSGPGLRKKRVIHRHGPQKKPFYSVCEWNRWRNRNSSKKCPTQETIVEASTSEGDYEKALTAF</sequence>
<name>A0AAE1DCT1_9GAST</name>
<dbReference type="AlphaFoldDB" id="A0AAE1DCT1"/>
<accession>A0AAE1DCT1</accession>
<keyword evidence="2" id="KW-1185">Reference proteome</keyword>
<evidence type="ECO:0000313" key="2">
    <source>
        <dbReference type="Proteomes" id="UP001283361"/>
    </source>
</evidence>
<protein>
    <submittedName>
        <fullName evidence="1">Uncharacterized protein</fullName>
    </submittedName>
</protein>
<evidence type="ECO:0000313" key="1">
    <source>
        <dbReference type="EMBL" id="KAK3765781.1"/>
    </source>
</evidence>